<dbReference type="Proteomes" id="UP000062475">
    <property type="component" value="Chromosome"/>
</dbReference>
<dbReference type="InterPro" id="IPR036409">
    <property type="entry name" value="Aldolase_II/adducin_N_sf"/>
</dbReference>
<dbReference type="Proteomes" id="UP000068832">
    <property type="component" value="Chromosome"/>
</dbReference>
<dbReference type="Pfam" id="PF10120">
    <property type="entry name" value="ThiN"/>
    <property type="match status" value="1"/>
</dbReference>
<dbReference type="Gene3D" id="3.40.1190.20">
    <property type="match status" value="1"/>
</dbReference>
<feature type="domain" description="Pyridoxamine kinase/Phosphomethylpyrimidine kinase" evidence="1">
    <location>
        <begin position="13"/>
        <end position="251"/>
    </location>
</feature>
<dbReference type="InterPro" id="IPR019293">
    <property type="entry name" value="ThiN"/>
</dbReference>
<dbReference type="EMBL" id="CP012175">
    <property type="protein sequence ID" value="AKV80495.1"/>
    <property type="molecule type" value="Genomic_DNA"/>
</dbReference>
<dbReference type="NCBIfam" id="TIGR00097">
    <property type="entry name" value="HMP-P_kinase"/>
    <property type="match status" value="1"/>
</dbReference>
<reference evidence="11 12" key="2">
    <citation type="journal article" date="2015" name="Genome Announc.">
        <title>Complete Genome Sequences of Evolved Arsenate-Resistant Metallosphaera sedula Strains.</title>
        <authorList>
            <person name="Ai C."/>
            <person name="McCarthy S."/>
            <person name="Schackwitz W."/>
            <person name="Martin J."/>
            <person name="Lipzen A."/>
            <person name="Blum P."/>
        </authorList>
    </citation>
    <scope>NUCLEOTIDE SEQUENCE [LARGE SCALE GENOMIC DNA]</scope>
    <source>
        <strain evidence="6 12">ARS120-1</strain>
        <strain evidence="7 11">ARS120-2</strain>
        <strain evidence="4 14">ARS50-1</strain>
        <strain evidence="5 13">ARS50-2</strain>
    </source>
</reference>
<dbReference type="RefSeq" id="WP_012020608.1">
    <property type="nucleotide sequence ID" value="NZ_AP019770.1"/>
</dbReference>
<dbReference type="OrthoDB" id="43786at2157"/>
<evidence type="ECO:0000313" key="9">
    <source>
        <dbReference type="Proteomes" id="UP000029084"/>
    </source>
</evidence>
<evidence type="ECO:0000313" key="5">
    <source>
        <dbReference type="EMBL" id="AKV75999.1"/>
    </source>
</evidence>
<dbReference type="InterPro" id="IPR029056">
    <property type="entry name" value="Ribokinase-like"/>
</dbReference>
<reference evidence="3 9" key="1">
    <citation type="journal article" date="2014" name="J. Bacteriol.">
        <title>Role of an Archaeal PitA Transporter in the Copper and Arsenic Resistance of Metallosphaera sedula, an Extreme Thermoacidophile.</title>
        <authorList>
            <person name="McCarthy S."/>
            <person name="Ai C."/>
            <person name="Wheaton G."/>
            <person name="Tevatia R."/>
            <person name="Eckrich V."/>
            <person name="Kelly R."/>
            <person name="Blum P."/>
        </authorList>
    </citation>
    <scope>NUCLEOTIDE SEQUENCE [LARGE SCALE GENOMIC DNA]</scope>
    <source>
        <strain evidence="3 9">CuR1</strain>
    </source>
</reference>
<accession>A0A088E489</accession>
<dbReference type="EMBL" id="CP012176">
    <property type="protein sequence ID" value="AKV82741.1"/>
    <property type="molecule type" value="Genomic_DNA"/>
</dbReference>
<dbReference type="SUPFAM" id="SSF53639">
    <property type="entry name" value="AraD/HMP-PK domain-like"/>
    <property type="match status" value="1"/>
</dbReference>
<dbReference type="PATRIC" id="fig|43687.5.peg.661"/>
<dbReference type="Proteomes" id="UP000056255">
    <property type="component" value="Chromosome"/>
</dbReference>
<evidence type="ECO:0000259" key="1">
    <source>
        <dbReference type="Pfam" id="PF08543"/>
    </source>
</evidence>
<dbReference type="PANTHER" id="PTHR20858">
    <property type="entry name" value="PHOSPHOMETHYLPYRIMIDINE KINASE"/>
    <property type="match status" value="1"/>
</dbReference>
<dbReference type="GeneID" id="91755099"/>
<feature type="domain" description="Thiamine-phosphate synthase ThiN" evidence="2">
    <location>
        <begin position="269"/>
        <end position="436"/>
    </location>
</feature>
<proteinExistence type="predicted"/>
<dbReference type="Proteomes" id="UP000061362">
    <property type="component" value="Chromosome"/>
</dbReference>
<dbReference type="GO" id="GO:0008902">
    <property type="term" value="F:hydroxymethylpyrimidine kinase activity"/>
    <property type="evidence" value="ECO:0007669"/>
    <property type="project" value="TreeGrafter"/>
</dbReference>
<dbReference type="InterPro" id="IPR004399">
    <property type="entry name" value="HMP/HMP-P_kinase_dom"/>
</dbReference>
<keyword evidence="3" id="KW-0808">Transferase</keyword>
<dbReference type="CDD" id="cd01169">
    <property type="entry name" value="HMPP_kinase"/>
    <property type="match status" value="1"/>
</dbReference>
<dbReference type="EMBL" id="CP012173">
    <property type="protein sequence ID" value="AKV75999.1"/>
    <property type="molecule type" value="Genomic_DNA"/>
</dbReference>
<dbReference type="Pfam" id="PF08543">
    <property type="entry name" value="Phos_pyr_kin"/>
    <property type="match status" value="1"/>
</dbReference>
<evidence type="ECO:0000313" key="11">
    <source>
        <dbReference type="Proteomes" id="UP000061362"/>
    </source>
</evidence>
<dbReference type="InterPro" id="IPR013749">
    <property type="entry name" value="PM/HMP-P_kinase-1"/>
</dbReference>
<dbReference type="GO" id="GO:0008972">
    <property type="term" value="F:phosphomethylpyrimidine kinase activity"/>
    <property type="evidence" value="ECO:0007669"/>
    <property type="project" value="InterPro"/>
</dbReference>
<organism evidence="3 9">
    <name type="scientific">Metallosphaera sedula</name>
    <dbReference type="NCBI Taxonomy" id="43687"/>
    <lineage>
        <taxon>Archaea</taxon>
        <taxon>Thermoproteota</taxon>
        <taxon>Thermoprotei</taxon>
        <taxon>Sulfolobales</taxon>
        <taxon>Sulfolobaceae</taxon>
        <taxon>Metallosphaera</taxon>
    </lineage>
</organism>
<evidence type="ECO:0000313" key="6">
    <source>
        <dbReference type="EMBL" id="AKV78250.1"/>
    </source>
</evidence>
<dbReference type="AlphaFoldDB" id="A0A088E489"/>
<dbReference type="PANTHER" id="PTHR20858:SF17">
    <property type="entry name" value="HYDROXYMETHYLPYRIMIDINE_PHOSPHOMETHYLPYRIMIDINE KINASE THI20-RELATED"/>
    <property type="match status" value="1"/>
</dbReference>
<dbReference type="OMA" id="WAKTGML"/>
<evidence type="ECO:0000313" key="7">
    <source>
        <dbReference type="EMBL" id="AKV80495.1"/>
    </source>
</evidence>
<evidence type="ECO:0000313" key="10">
    <source>
        <dbReference type="Proteomes" id="UP000056255"/>
    </source>
</evidence>
<dbReference type="Proteomes" id="UP000062398">
    <property type="component" value="Chromosome"/>
</dbReference>
<evidence type="ECO:0000259" key="2">
    <source>
        <dbReference type="Pfam" id="PF10120"/>
    </source>
</evidence>
<evidence type="ECO:0000313" key="13">
    <source>
        <dbReference type="Proteomes" id="UP000062475"/>
    </source>
</evidence>
<evidence type="ECO:0000313" key="3">
    <source>
        <dbReference type="EMBL" id="AIM26808.1"/>
    </source>
</evidence>
<sequence>MKKPVVMAIGGFDSGGGAGVESDIKVLESIGVHGVGAITAVTAQNTLGIKHVTVVDHNSLRKQIETLLEDFKVSSGKTGMIVNGEQMKVVFEAVNFPLVVDPVIYAKDGTKLIEDLEAFKKFLLPRATVITPNAVEAGILLGMKVETLQDQITASKLIHERFSVPYVVVKGGHVKSSESVDVLYDGKEVIQLSSPRLPGRNTHGTGSIFASSIAGMLAKGFPMKEAVRRAKSITEESIRYGLEIGRGIGPADPMVPLEKIAMKAGVMKDMEIFAEFVEREKNFYLLVPEVQSNLAHSIDPKYVTGIEDIATFRGRIIREWGGRVRVGFPVAFGYPTHTARLLLSIINKQGVGDTLINIRYDPKIVELLKRIGYEVVEVHRELEPQGQEGKTMSWIVDHVYESLGKIPNVIFDRGMIGKEAMIRLWTSSIEEMMESLTSLLREIGK</sequence>
<evidence type="ECO:0000313" key="14">
    <source>
        <dbReference type="Proteomes" id="UP000068832"/>
    </source>
</evidence>
<evidence type="ECO:0000313" key="12">
    <source>
        <dbReference type="Proteomes" id="UP000062398"/>
    </source>
</evidence>
<evidence type="ECO:0000313" key="8">
    <source>
        <dbReference type="EMBL" id="AKV82741.1"/>
    </source>
</evidence>
<name>A0A088E489_9CREN</name>
<dbReference type="EMBL" id="CP012174">
    <property type="protein sequence ID" value="AKV78250.1"/>
    <property type="molecule type" value="Genomic_DNA"/>
</dbReference>
<keyword evidence="3" id="KW-0418">Kinase</keyword>
<dbReference type="GO" id="GO:0005829">
    <property type="term" value="C:cytosol"/>
    <property type="evidence" value="ECO:0007669"/>
    <property type="project" value="TreeGrafter"/>
</dbReference>
<reference evidence="8 10" key="3">
    <citation type="submission" date="2015-07" db="EMBL/GenBank/DDBJ databases">
        <title>Physiological, transcriptional responses and genome re-sequencing of acid resistant extremely thermoacidophilic Metallosphaera sedula SARC-M1.</title>
        <authorList>
            <person name="Ai C."/>
            <person name="McCarthy S."/>
            <person name="Eckrich V."/>
            <person name="Rudrappa D."/>
            <person name="Qiu G."/>
            <person name="Blum P."/>
        </authorList>
    </citation>
    <scope>NUCLEOTIDE SEQUENCE [LARGE SCALE GENOMIC DNA]</scope>
    <source>
        <strain evidence="8 10">SARC-M1</strain>
    </source>
</reference>
<dbReference type="Proteomes" id="UP000029084">
    <property type="component" value="Chromosome"/>
</dbReference>
<dbReference type="SUPFAM" id="SSF53613">
    <property type="entry name" value="Ribokinase-like"/>
    <property type="match status" value="1"/>
</dbReference>
<dbReference type="EMBL" id="CP008822">
    <property type="protein sequence ID" value="AIM26808.1"/>
    <property type="molecule type" value="Genomic_DNA"/>
</dbReference>
<evidence type="ECO:0000313" key="4">
    <source>
        <dbReference type="EMBL" id="AKV73759.1"/>
    </source>
</evidence>
<dbReference type="GO" id="GO:0009228">
    <property type="term" value="P:thiamine biosynthetic process"/>
    <property type="evidence" value="ECO:0007669"/>
    <property type="project" value="InterPro"/>
</dbReference>
<dbReference type="EMBL" id="CP012172">
    <property type="protein sequence ID" value="AKV73759.1"/>
    <property type="molecule type" value="Genomic_DNA"/>
</dbReference>
<dbReference type="Gene3D" id="3.40.225.10">
    <property type="entry name" value="Class II aldolase/adducin N-terminal domain"/>
    <property type="match status" value="1"/>
</dbReference>
<gene>
    <name evidence="3" type="ORF">HA72_0646</name>
    <name evidence="4" type="ORF">MsedA_0659</name>
    <name evidence="5" type="ORF">MsedB_0659</name>
    <name evidence="6" type="ORF">MsedC_0658</name>
    <name evidence="7" type="ORF">MsedD_0659</name>
    <name evidence="8" type="ORF">MsedE_0659</name>
</gene>
<protein>
    <submittedName>
        <fullName evidence="3">Phosphomethylpyrimidine kinase</fullName>
    </submittedName>
</protein>